<sequence>MFKQGVGSFKYHVGISSLDQIATRDDRVCVLNILGGESSDVTPVGHAYSGGNVVFGTSPGRSGQVLETPVGTVPVYNNVREGLEAGHRFNCGVIYLPPSGARDGVAELIRVNPDLRKIFIVTEKLSVHDSREIRALGQQNGIDIFGGNSLGVADAWNQVRIGGALGGDSPAEALRKGSIAIFSNSGNFTTTIATYLRMAGWGTTTLISSGKDVYIHYAAPEFAFALANDARTKAAVLYAEPGGFYELDATFTKPVVACVVGRWKSKLTRAVGHAGAMAGGNDDAEAKEQWFMAKFGVDDIFTPENPVFSPRGAVVANIAHIPQALTAVMQANAARPDFEPEGNLALKPWFGSSQGIVLPPELDLPVVAAANPYDRQIEHLNRQIGAVFPRQAMKDASGASQMDAKTQITALHGTSMLDAAQFPLESNICLSLLRGPGSENDRRLINAAVGAEINLFGTPALAAAQAAREGGNAPNTVLAAACSILGPRYAQQARQAVRSLVEGFTAAGLRSAVDEEFDLSLVQFDGTASLFVSDRPDAKAEALLHGLQTRGVKSVFVRYLRTLNGHPTADAVLAAAAATLAWEPLMRKRISLLTVETLPWWLRLFGVLIGASADAGRHQEDAFCGIPKEEIVSSRSLTEIAFAALIGTEPTPDNLFAFQTLVGLLLSNGPGTISAQGAKGAVSADGPETPERVQLNKALVGFLTHSGYAHGGNGYEGIAFLIEQFQDIDLADPGDPDHGIDLSALAHRYAAEYATYKADRKTTGSLDIRKIPGVNHPVFKDKPVNHDPREVFVRELFGRREEYNVFHEYYQELVRALYETGVSRTVYCVNIDAVIAALLLKMLWQPYRDGDLTKEALETSAFTIFLYARMLGCASEIDDHLNRGRNMDTRTAASKCQYVS</sequence>
<name>A0A1B2EB40_9HYPH</name>
<dbReference type="GO" id="GO:0009361">
    <property type="term" value="C:succinate-CoA ligase complex (ADP-forming)"/>
    <property type="evidence" value="ECO:0007669"/>
    <property type="project" value="TreeGrafter"/>
</dbReference>
<dbReference type="KEGG" id="moc:BB934_02095"/>
<feature type="domain" description="Succinyl-CoA synthetase-like flavodoxin" evidence="2">
    <location>
        <begin position="176"/>
        <end position="281"/>
    </location>
</feature>
<organism evidence="3">
    <name type="scientific">Microvirga ossetica</name>
    <dbReference type="NCBI Taxonomy" id="1882682"/>
    <lineage>
        <taxon>Bacteria</taxon>
        <taxon>Pseudomonadati</taxon>
        <taxon>Pseudomonadota</taxon>
        <taxon>Alphaproteobacteria</taxon>
        <taxon>Hyphomicrobiales</taxon>
        <taxon>Methylobacteriaceae</taxon>
        <taxon>Microvirga</taxon>
    </lineage>
</organism>
<dbReference type="Gene3D" id="3.40.50.720">
    <property type="entry name" value="NAD(P)-binding Rossmann-like Domain"/>
    <property type="match status" value="1"/>
</dbReference>
<evidence type="ECO:0000256" key="1">
    <source>
        <dbReference type="ARBA" id="ARBA00022532"/>
    </source>
</evidence>
<evidence type="ECO:0000313" key="3">
    <source>
        <dbReference type="EMBL" id="ANY77157.1"/>
    </source>
</evidence>
<dbReference type="SUPFAM" id="SSF48256">
    <property type="entry name" value="Citrate synthase"/>
    <property type="match status" value="1"/>
</dbReference>
<dbReference type="PANTHER" id="PTHR11117:SF2">
    <property type="entry name" value="SUCCINATE--COA LIGASE [ADP_GDP-FORMING] SUBUNIT ALPHA, MITOCHONDRIAL"/>
    <property type="match status" value="1"/>
</dbReference>
<dbReference type="EMBL" id="CP016616">
    <property type="protein sequence ID" value="ANY77157.1"/>
    <property type="molecule type" value="Genomic_DNA"/>
</dbReference>
<dbReference type="InterPro" id="IPR036291">
    <property type="entry name" value="NAD(P)-bd_dom_sf"/>
</dbReference>
<protein>
    <submittedName>
        <fullName evidence="3">CoA-binding protein</fullName>
    </submittedName>
</protein>
<dbReference type="GO" id="GO:0004776">
    <property type="term" value="F:succinate-CoA ligase (GDP-forming) activity"/>
    <property type="evidence" value="ECO:0007669"/>
    <property type="project" value="TreeGrafter"/>
</dbReference>
<dbReference type="Gene3D" id="3.40.50.261">
    <property type="entry name" value="Succinyl-CoA synthetase domains"/>
    <property type="match status" value="1"/>
</dbReference>
<dbReference type="SUPFAM" id="SSF52210">
    <property type="entry name" value="Succinyl-CoA synthetase domains"/>
    <property type="match status" value="1"/>
</dbReference>
<dbReference type="GO" id="GO:0046912">
    <property type="term" value="F:acyltransferase activity, acyl groups converted into alkyl on transfer"/>
    <property type="evidence" value="ECO:0007669"/>
    <property type="project" value="InterPro"/>
</dbReference>
<reference evidence="3" key="1">
    <citation type="submission" date="2016-07" db="EMBL/GenBank/DDBJ databases">
        <title>Microvirga ossetica sp. nov. a new species of rhizobia isolated from root nodules of the legume species Vicia alpestris Steven originated from North Ossetia region in the Caucasus.</title>
        <authorList>
            <person name="Safronova V.I."/>
            <person name="Kuznetsova I.G."/>
            <person name="Sazanova A.L."/>
            <person name="Belimov A."/>
            <person name="Andronov E."/>
            <person name="Osledkin Y.S."/>
            <person name="Onishchuk O.P."/>
            <person name="Kurchak O.N."/>
            <person name="Shaposhnikov A.I."/>
            <person name="Willems A."/>
            <person name="Tikhonovich I.A."/>
        </authorList>
    </citation>
    <scope>NUCLEOTIDE SEQUENCE [LARGE SCALE GENOMIC DNA]</scope>
    <source>
        <strain evidence="3">V5/3M</strain>
    </source>
</reference>
<evidence type="ECO:0000259" key="2">
    <source>
        <dbReference type="Pfam" id="PF13607"/>
    </source>
</evidence>
<dbReference type="PANTHER" id="PTHR11117">
    <property type="entry name" value="SUCCINYL-COA LIGASE SUBUNIT ALPHA"/>
    <property type="match status" value="1"/>
</dbReference>
<dbReference type="SUPFAM" id="SSF51735">
    <property type="entry name" value="NAD(P)-binding Rossmann-fold domains"/>
    <property type="match status" value="1"/>
</dbReference>
<dbReference type="GO" id="GO:0006099">
    <property type="term" value="P:tricarboxylic acid cycle"/>
    <property type="evidence" value="ECO:0007669"/>
    <property type="project" value="UniProtKB-KW"/>
</dbReference>
<keyword evidence="1" id="KW-0816">Tricarboxylic acid cycle</keyword>
<dbReference type="OrthoDB" id="9807426at2"/>
<dbReference type="InterPro" id="IPR016102">
    <property type="entry name" value="Succinyl-CoA_synth-like"/>
</dbReference>
<dbReference type="GO" id="GO:0004775">
    <property type="term" value="F:succinate-CoA ligase (ADP-forming) activity"/>
    <property type="evidence" value="ECO:0007669"/>
    <property type="project" value="TreeGrafter"/>
</dbReference>
<dbReference type="InterPro" id="IPR032875">
    <property type="entry name" value="Succ_CoA_lig_flav_dom"/>
</dbReference>
<proteinExistence type="predicted"/>
<dbReference type="InterPro" id="IPR036969">
    <property type="entry name" value="Citrate_synthase_sf"/>
</dbReference>
<dbReference type="AlphaFoldDB" id="A0A1B2EB40"/>
<accession>A0A1B2EB40</accession>
<gene>
    <name evidence="3" type="ORF">BB934_02095</name>
</gene>
<dbReference type="Pfam" id="PF13607">
    <property type="entry name" value="Succ_CoA_lig"/>
    <property type="match status" value="1"/>
</dbReference>
<dbReference type="RefSeq" id="WP_099508158.1">
    <property type="nucleotide sequence ID" value="NZ_CP016616.1"/>
</dbReference>